<dbReference type="EMBL" id="FNMZ01000001">
    <property type="protein sequence ID" value="SDW26095.1"/>
    <property type="molecule type" value="Genomic_DNA"/>
</dbReference>
<gene>
    <name evidence="3" type="ORF">SAMN05444336_101534</name>
</gene>
<reference evidence="3 4" key="1">
    <citation type="submission" date="2016-10" db="EMBL/GenBank/DDBJ databases">
        <authorList>
            <person name="de Groot N.N."/>
        </authorList>
    </citation>
    <scope>NUCLEOTIDE SEQUENCE [LARGE SCALE GENOMIC DNA]</scope>
    <source>
        <strain evidence="3 4">DSM 17890</strain>
    </source>
</reference>
<dbReference type="CDD" id="cd06257">
    <property type="entry name" value="DnaJ"/>
    <property type="match status" value="1"/>
</dbReference>
<evidence type="ECO:0000313" key="4">
    <source>
        <dbReference type="Proteomes" id="UP000199118"/>
    </source>
</evidence>
<sequence length="225" mass="25950">MSRRSFFDYDVSVAADKRRRQRARGQTGAFASSARVCECEGCEEAGAYRAPVSPERLDEFHWFCLEHVREYNRAWNFFEGQSETELEESLRNANTWERPTWKLGKGGKPQVSANGHAEGRAWARFGYRDPFEVLGENATINPGDAPPEGKRPEPRRRLLPATERRALDILGMPDASQRREIRTRYKALVKDLHPDLNGGRRDDEARLTQVLWAWDQIKTSRNFPD</sequence>
<dbReference type="Proteomes" id="UP000199118">
    <property type="component" value="Unassembled WGS sequence"/>
</dbReference>
<dbReference type="Gene3D" id="1.10.287.110">
    <property type="entry name" value="DnaJ domain"/>
    <property type="match status" value="1"/>
</dbReference>
<dbReference type="OrthoDB" id="9786294at2"/>
<dbReference type="RefSeq" id="WP_092679572.1">
    <property type="nucleotide sequence ID" value="NZ_FNMZ01000001.1"/>
</dbReference>
<dbReference type="AlphaFoldDB" id="A0A1H2S3F3"/>
<dbReference type="STRING" id="356660.SAMN05444336_101534"/>
<organism evidence="3 4">
    <name type="scientific">Albimonas donghaensis</name>
    <dbReference type="NCBI Taxonomy" id="356660"/>
    <lineage>
        <taxon>Bacteria</taxon>
        <taxon>Pseudomonadati</taxon>
        <taxon>Pseudomonadota</taxon>
        <taxon>Alphaproteobacteria</taxon>
        <taxon>Rhodobacterales</taxon>
        <taxon>Paracoccaceae</taxon>
        <taxon>Albimonas</taxon>
    </lineage>
</organism>
<dbReference type="InterPro" id="IPR001623">
    <property type="entry name" value="DnaJ_domain"/>
</dbReference>
<dbReference type="SUPFAM" id="SSF46565">
    <property type="entry name" value="Chaperone J-domain"/>
    <property type="match status" value="1"/>
</dbReference>
<name>A0A1H2S3F3_9RHOB</name>
<dbReference type="InterPro" id="IPR036869">
    <property type="entry name" value="J_dom_sf"/>
</dbReference>
<feature type="region of interest" description="Disordered" evidence="1">
    <location>
        <begin position="137"/>
        <end position="158"/>
    </location>
</feature>
<accession>A0A1H2S3F3</accession>
<feature type="compositionally biased region" description="Basic and acidic residues" evidence="1">
    <location>
        <begin position="147"/>
        <end position="158"/>
    </location>
</feature>
<proteinExistence type="predicted"/>
<dbReference type="PROSITE" id="PS50076">
    <property type="entry name" value="DNAJ_2"/>
    <property type="match status" value="1"/>
</dbReference>
<evidence type="ECO:0000313" key="3">
    <source>
        <dbReference type="EMBL" id="SDW26095.1"/>
    </source>
</evidence>
<dbReference type="SMART" id="SM00271">
    <property type="entry name" value="DnaJ"/>
    <property type="match status" value="1"/>
</dbReference>
<keyword evidence="4" id="KW-1185">Reference proteome</keyword>
<evidence type="ECO:0000256" key="1">
    <source>
        <dbReference type="SAM" id="MobiDB-lite"/>
    </source>
</evidence>
<feature type="domain" description="J" evidence="2">
    <location>
        <begin position="165"/>
        <end position="222"/>
    </location>
</feature>
<evidence type="ECO:0000259" key="2">
    <source>
        <dbReference type="PROSITE" id="PS50076"/>
    </source>
</evidence>
<protein>
    <recommendedName>
        <fullName evidence="2">J domain-containing protein</fullName>
    </recommendedName>
</protein>